<protein>
    <recommendedName>
        <fullName evidence="5">Lipoprotein</fullName>
    </recommendedName>
</protein>
<keyword evidence="2" id="KW-0732">Signal</keyword>
<evidence type="ECO:0000256" key="2">
    <source>
        <dbReference type="SAM" id="SignalP"/>
    </source>
</evidence>
<dbReference type="PROSITE" id="PS51257">
    <property type="entry name" value="PROKAR_LIPOPROTEIN"/>
    <property type="match status" value="1"/>
</dbReference>
<feature type="compositionally biased region" description="Polar residues" evidence="1">
    <location>
        <begin position="30"/>
        <end position="45"/>
    </location>
</feature>
<organism evidence="3 4">
    <name type="scientific">Bdellovibrio bacteriovorus</name>
    <dbReference type="NCBI Taxonomy" id="959"/>
    <lineage>
        <taxon>Bacteria</taxon>
        <taxon>Pseudomonadati</taxon>
        <taxon>Bdellovibrionota</taxon>
        <taxon>Bdellovibrionia</taxon>
        <taxon>Bdellovibrionales</taxon>
        <taxon>Pseudobdellovibrionaceae</taxon>
        <taxon>Bdellovibrio</taxon>
    </lineage>
</organism>
<name>A0A150WK20_BDEBC</name>
<proteinExistence type="predicted"/>
<sequence>MKKTIALLTFASMLSACTPEAKVQMVPSGATPNPEATASKNNTIEGTVNGGGGKGVLCKKNGQETLEILDLYEGRLLYDLKYTKFQSLEDASVDEVLGEVAQAYMTYASEPVWASLTTDEAMKNAMIGFKNLIRFVDDGVSLKATNDSNEAFVEAGCEVKQIAVYYDENILLVDKKLWNKLDNVNKAALVLHEAFYQQERKIKEKTTSVSTRRFVSHIMSDSGLDTSFATGDRDQIYYCSVQKQVDGTSYLTFLYLIPEGDQTNPSVKIRTSYPFGNSGISLVSDKSGAKAELRRTVTIPHMTVEKLLADDGTKNEFYEVYEDTRRGAIYPVGSYDLASYLKDCHKLSESSERLKLNK</sequence>
<feature type="region of interest" description="Disordered" evidence="1">
    <location>
        <begin position="25"/>
        <end position="45"/>
    </location>
</feature>
<evidence type="ECO:0000256" key="1">
    <source>
        <dbReference type="SAM" id="MobiDB-lite"/>
    </source>
</evidence>
<dbReference type="Proteomes" id="UP000075320">
    <property type="component" value="Unassembled WGS sequence"/>
</dbReference>
<evidence type="ECO:0000313" key="4">
    <source>
        <dbReference type="Proteomes" id="UP000075320"/>
    </source>
</evidence>
<gene>
    <name evidence="3" type="ORF">AZI86_13770</name>
</gene>
<feature type="chain" id="PRO_5007573050" description="Lipoprotein" evidence="2">
    <location>
        <begin position="22"/>
        <end position="358"/>
    </location>
</feature>
<dbReference type="AlphaFoldDB" id="A0A150WK20"/>
<evidence type="ECO:0008006" key="5">
    <source>
        <dbReference type="Google" id="ProtNLM"/>
    </source>
</evidence>
<evidence type="ECO:0000313" key="3">
    <source>
        <dbReference type="EMBL" id="KYG63881.1"/>
    </source>
</evidence>
<dbReference type="RefSeq" id="WP_061835775.1">
    <property type="nucleotide sequence ID" value="NZ_LUKE01000003.1"/>
</dbReference>
<keyword evidence="4" id="KW-1185">Reference proteome</keyword>
<accession>A0A150WK20</accession>
<comment type="caution">
    <text evidence="3">The sequence shown here is derived from an EMBL/GenBank/DDBJ whole genome shotgun (WGS) entry which is preliminary data.</text>
</comment>
<reference evidence="3 4" key="1">
    <citation type="submission" date="2016-03" db="EMBL/GenBank/DDBJ databases">
        <authorList>
            <person name="Ploux O."/>
        </authorList>
    </citation>
    <scope>NUCLEOTIDE SEQUENCE [LARGE SCALE GENOMIC DNA]</scope>
    <source>
        <strain evidence="3 4">R0</strain>
    </source>
</reference>
<dbReference type="EMBL" id="LUKE01000003">
    <property type="protein sequence ID" value="KYG63881.1"/>
    <property type="molecule type" value="Genomic_DNA"/>
</dbReference>
<feature type="signal peptide" evidence="2">
    <location>
        <begin position="1"/>
        <end position="21"/>
    </location>
</feature>